<dbReference type="PROSITE" id="PS00211">
    <property type="entry name" value="ABC_TRANSPORTER_1"/>
    <property type="match status" value="1"/>
</dbReference>
<dbReference type="InterPro" id="IPR027417">
    <property type="entry name" value="P-loop_NTPase"/>
</dbReference>
<evidence type="ECO:0000256" key="3">
    <source>
        <dbReference type="ARBA" id="ARBA00022989"/>
    </source>
</evidence>
<keyword evidence="3 5" id="KW-1133">Transmembrane helix</keyword>
<dbReference type="RefSeq" id="WP_377824410.1">
    <property type="nucleotide sequence ID" value="NZ_JBHSWJ010000002.1"/>
</dbReference>
<comment type="caution">
    <text evidence="8">The sequence shown here is derived from an EMBL/GenBank/DDBJ whole genome shotgun (WGS) entry which is preliminary data.</text>
</comment>
<keyword evidence="2 5" id="KW-0812">Transmembrane</keyword>
<dbReference type="InterPro" id="IPR036640">
    <property type="entry name" value="ABC1_TM_sf"/>
</dbReference>
<reference evidence="9" key="1">
    <citation type="journal article" date="2019" name="Int. J. Syst. Evol. Microbiol.">
        <title>The Global Catalogue of Microorganisms (GCM) 10K type strain sequencing project: providing services to taxonomists for standard genome sequencing and annotation.</title>
        <authorList>
            <consortium name="The Broad Institute Genomics Platform"/>
            <consortium name="The Broad Institute Genome Sequencing Center for Infectious Disease"/>
            <person name="Wu L."/>
            <person name="Ma J."/>
        </authorList>
    </citation>
    <scope>NUCLEOTIDE SEQUENCE [LARGE SCALE GENOMIC DNA]</scope>
    <source>
        <strain evidence="9">NBRC 106593</strain>
    </source>
</reference>
<dbReference type="CDD" id="cd07346">
    <property type="entry name" value="ABC_6TM_exporters"/>
    <property type="match status" value="1"/>
</dbReference>
<keyword evidence="4 5" id="KW-0472">Membrane</keyword>
<dbReference type="PROSITE" id="PS50929">
    <property type="entry name" value="ABC_TM1F"/>
    <property type="match status" value="1"/>
</dbReference>
<dbReference type="PANTHER" id="PTHR43394:SF1">
    <property type="entry name" value="ATP-BINDING CASSETTE SUB-FAMILY B MEMBER 10, MITOCHONDRIAL"/>
    <property type="match status" value="1"/>
</dbReference>
<feature type="domain" description="ABC transmembrane type-1" evidence="7">
    <location>
        <begin position="40"/>
        <end position="309"/>
    </location>
</feature>
<dbReference type="Gene3D" id="3.40.50.300">
    <property type="entry name" value="P-loop containing nucleotide triphosphate hydrolases"/>
    <property type="match status" value="1"/>
</dbReference>
<dbReference type="Gene3D" id="1.20.1560.10">
    <property type="entry name" value="ABC transporter type 1, transmembrane domain"/>
    <property type="match status" value="1"/>
</dbReference>
<name>A0ABW2AW49_9MICO</name>
<proteinExistence type="predicted"/>
<dbReference type="Proteomes" id="UP001596356">
    <property type="component" value="Unassembled WGS sequence"/>
</dbReference>
<dbReference type="Pfam" id="PF00005">
    <property type="entry name" value="ABC_tran"/>
    <property type="match status" value="1"/>
</dbReference>
<dbReference type="EMBL" id="JBHSWJ010000002">
    <property type="protein sequence ID" value="MFC6715357.1"/>
    <property type="molecule type" value="Genomic_DNA"/>
</dbReference>
<dbReference type="SUPFAM" id="SSF90123">
    <property type="entry name" value="ABC transporter transmembrane region"/>
    <property type="match status" value="1"/>
</dbReference>
<evidence type="ECO:0000256" key="5">
    <source>
        <dbReference type="SAM" id="Phobius"/>
    </source>
</evidence>
<accession>A0ABW2AW49</accession>
<comment type="subcellular location">
    <subcellularLocation>
        <location evidence="1">Cell membrane</location>
        <topology evidence="1">Multi-pass membrane protein</topology>
    </subcellularLocation>
</comment>
<feature type="transmembrane region" description="Helical" evidence="5">
    <location>
        <begin position="166"/>
        <end position="184"/>
    </location>
</feature>
<dbReference type="InterPro" id="IPR017871">
    <property type="entry name" value="ABC_transporter-like_CS"/>
</dbReference>
<evidence type="ECO:0000256" key="4">
    <source>
        <dbReference type="ARBA" id="ARBA00023136"/>
    </source>
</evidence>
<feature type="transmembrane region" description="Helical" evidence="5">
    <location>
        <begin position="248"/>
        <end position="272"/>
    </location>
</feature>
<keyword evidence="9" id="KW-1185">Reference proteome</keyword>
<dbReference type="Pfam" id="PF00664">
    <property type="entry name" value="ABC_membrane"/>
    <property type="match status" value="1"/>
</dbReference>
<evidence type="ECO:0000259" key="6">
    <source>
        <dbReference type="PROSITE" id="PS50893"/>
    </source>
</evidence>
<dbReference type="SUPFAM" id="SSF52540">
    <property type="entry name" value="P-loop containing nucleoside triphosphate hydrolases"/>
    <property type="match status" value="1"/>
</dbReference>
<sequence length="548" mass="58186">MSVTSSSAPMTDSGAAFLRAALHTERWPLFGSATLFSTHQFGEALVPVIVGATISQAIDGGSVRDMVMWLVVLASDFLFLSISFRWAARTNKRTQQVIEHRIRMWLTDRLVASGTTTGHLPGDLLTRASSDAMRIGVFARDFARSLAAAAVIVFATVLLLRSSALLAVVVLIGTAVLLLAERVIARRVTRRSATEQEEQARAATLAHDLLRGLRVLKGINATGPAAAEYRLASHDAVRASVHAMSAEATLAAVGALLSGLYLVVIAAVGGWLALTGQLSVGALIAALGLARFLVDPMQTVSEAASVYGRAVASAERVREVLTPAPTYADRGPGTARRLTVENLPLGDDTGYVLTADFEPGCTGVVCGDPAAATRFLRLLAGEEQPMAGTFSGDPLVNFHDAALLPGTIQENLEAVAADPAIIDRAARAAYVDEVLASTPQGAATYVGEQGERLSGGQRQRVCLARALAADRPVLVLHDPTTAVDSATEDRIAERVVRLRQGQVTVVVTTSPTWLARCDRVVHLAEHECRVDRHESLLQAEDYALAVMR</sequence>
<protein>
    <submittedName>
        <fullName evidence="8">ABC transporter transmembrane domain-containing protein</fullName>
    </submittedName>
</protein>
<feature type="transmembrane region" description="Helical" evidence="5">
    <location>
        <begin position="66"/>
        <end position="88"/>
    </location>
</feature>
<dbReference type="PROSITE" id="PS50893">
    <property type="entry name" value="ABC_TRANSPORTER_2"/>
    <property type="match status" value="1"/>
</dbReference>
<dbReference type="PANTHER" id="PTHR43394">
    <property type="entry name" value="ATP-DEPENDENT PERMEASE MDL1, MITOCHONDRIAL"/>
    <property type="match status" value="1"/>
</dbReference>
<feature type="transmembrane region" description="Helical" evidence="5">
    <location>
        <begin position="142"/>
        <end position="160"/>
    </location>
</feature>
<organism evidence="8 9">
    <name type="scientific">Branchiibius cervicis</name>
    <dbReference type="NCBI Taxonomy" id="908252"/>
    <lineage>
        <taxon>Bacteria</taxon>
        <taxon>Bacillati</taxon>
        <taxon>Actinomycetota</taxon>
        <taxon>Actinomycetes</taxon>
        <taxon>Micrococcales</taxon>
        <taxon>Dermacoccaceae</taxon>
        <taxon>Branchiibius</taxon>
    </lineage>
</organism>
<dbReference type="InterPro" id="IPR011527">
    <property type="entry name" value="ABC1_TM_dom"/>
</dbReference>
<evidence type="ECO:0000259" key="7">
    <source>
        <dbReference type="PROSITE" id="PS50929"/>
    </source>
</evidence>
<evidence type="ECO:0000313" key="8">
    <source>
        <dbReference type="EMBL" id="MFC6715357.1"/>
    </source>
</evidence>
<evidence type="ECO:0000256" key="2">
    <source>
        <dbReference type="ARBA" id="ARBA00022692"/>
    </source>
</evidence>
<dbReference type="InterPro" id="IPR003439">
    <property type="entry name" value="ABC_transporter-like_ATP-bd"/>
</dbReference>
<evidence type="ECO:0000256" key="1">
    <source>
        <dbReference type="ARBA" id="ARBA00004651"/>
    </source>
</evidence>
<dbReference type="InterPro" id="IPR039421">
    <property type="entry name" value="Type_1_exporter"/>
</dbReference>
<evidence type="ECO:0000313" key="9">
    <source>
        <dbReference type="Proteomes" id="UP001596356"/>
    </source>
</evidence>
<feature type="domain" description="ABC transporter" evidence="6">
    <location>
        <begin position="335"/>
        <end position="547"/>
    </location>
</feature>
<gene>
    <name evidence="8" type="ORF">ACFQBT_16675</name>
</gene>